<reference evidence="17 18" key="1">
    <citation type="submission" date="2017-06" db="EMBL/GenBank/DDBJ databases">
        <authorList>
            <person name="Kim H.J."/>
            <person name="Triplett B.A."/>
        </authorList>
    </citation>
    <scope>NUCLEOTIDE SEQUENCE [LARGE SCALE GENOMIC DNA]</scope>
    <source>
        <strain evidence="17 18">B29T1</strain>
    </source>
</reference>
<feature type="binding site" evidence="16">
    <location>
        <begin position="9"/>
        <end position="16"/>
    </location>
    <ligand>
        <name>GTP</name>
        <dbReference type="ChEBI" id="CHEBI:37565"/>
    </ligand>
</feature>
<keyword evidence="13 14" id="KW-0342">GTP-binding</keyword>
<evidence type="ECO:0000256" key="5">
    <source>
        <dbReference type="ARBA" id="ARBA00004692"/>
    </source>
</evidence>
<evidence type="ECO:0000256" key="11">
    <source>
        <dbReference type="ARBA" id="ARBA00022777"/>
    </source>
</evidence>
<gene>
    <name evidence="17" type="ORF">SAMN07250955_10277</name>
</gene>
<evidence type="ECO:0000313" key="18">
    <source>
        <dbReference type="Proteomes" id="UP000197065"/>
    </source>
</evidence>
<comment type="catalytic activity">
    <reaction evidence="3">
        <text>adenosylcob(III)inamide + GTP = adenosylcob(III)inamide phosphate + GDP + H(+)</text>
        <dbReference type="Rhea" id="RHEA:15765"/>
        <dbReference type="ChEBI" id="CHEBI:2480"/>
        <dbReference type="ChEBI" id="CHEBI:15378"/>
        <dbReference type="ChEBI" id="CHEBI:37565"/>
        <dbReference type="ChEBI" id="CHEBI:58189"/>
        <dbReference type="ChEBI" id="CHEBI:58502"/>
        <dbReference type="EC" id="2.7.1.156"/>
    </reaction>
</comment>
<keyword evidence="8 14" id="KW-0169">Cobalamin biosynthesis</keyword>
<comment type="pathway">
    <text evidence="5 14">Cofactor biosynthesis; adenosylcobalamin biosynthesis; adenosylcobalamin from cob(II)yrinate a,c-diamide: step 6/7.</text>
</comment>
<feature type="binding site" evidence="16">
    <location>
        <position position="85"/>
    </location>
    <ligand>
        <name>GTP</name>
        <dbReference type="ChEBI" id="CHEBI:37565"/>
    </ligand>
</feature>
<comment type="function">
    <text evidence="4 14">Catalyzes ATP-dependent phosphorylation of adenosylcobinamide and addition of GMP to adenosylcobinamide phosphate.</text>
</comment>
<dbReference type="Gene3D" id="3.40.50.300">
    <property type="entry name" value="P-loop containing nucleotide triphosphate hydrolases"/>
    <property type="match status" value="1"/>
</dbReference>
<organism evidence="17 18">
    <name type="scientific">Arboricoccus pini</name>
    <dbReference type="NCBI Taxonomy" id="1963835"/>
    <lineage>
        <taxon>Bacteria</taxon>
        <taxon>Pseudomonadati</taxon>
        <taxon>Pseudomonadota</taxon>
        <taxon>Alphaproteobacteria</taxon>
        <taxon>Geminicoccales</taxon>
        <taxon>Geminicoccaceae</taxon>
        <taxon>Arboricoccus</taxon>
    </lineage>
</organism>
<dbReference type="GO" id="GO:0043752">
    <property type="term" value="F:adenosylcobinamide kinase activity"/>
    <property type="evidence" value="ECO:0007669"/>
    <property type="project" value="UniProtKB-EC"/>
</dbReference>
<dbReference type="GO" id="GO:0005524">
    <property type="term" value="F:ATP binding"/>
    <property type="evidence" value="ECO:0007669"/>
    <property type="project" value="UniProtKB-UniRule"/>
</dbReference>
<evidence type="ECO:0000256" key="1">
    <source>
        <dbReference type="ARBA" id="ARBA00000312"/>
    </source>
</evidence>
<feature type="binding site" evidence="16">
    <location>
        <begin position="34"/>
        <end position="36"/>
    </location>
    <ligand>
        <name>GTP</name>
        <dbReference type="ChEBI" id="CHEBI:37565"/>
    </ligand>
</feature>
<keyword evidence="9 14" id="KW-0808">Transferase</keyword>
<feature type="binding site" evidence="16">
    <location>
        <position position="63"/>
    </location>
    <ligand>
        <name>GTP</name>
        <dbReference type="ChEBI" id="CHEBI:37565"/>
    </ligand>
</feature>
<protein>
    <recommendedName>
        <fullName evidence="14">Bifunctional adenosylcobalamin biosynthesis protein</fullName>
        <ecNumber evidence="14">2.7.1.156</ecNumber>
        <ecNumber evidence="14">2.7.7.62</ecNumber>
    </recommendedName>
</protein>
<evidence type="ECO:0000256" key="6">
    <source>
        <dbReference type="ARBA" id="ARBA00005159"/>
    </source>
</evidence>
<evidence type="ECO:0000256" key="4">
    <source>
        <dbReference type="ARBA" id="ARBA00003889"/>
    </source>
</evidence>
<evidence type="ECO:0000256" key="14">
    <source>
        <dbReference type="PIRNR" id="PIRNR006135"/>
    </source>
</evidence>
<dbReference type="SUPFAM" id="SSF52540">
    <property type="entry name" value="P-loop containing nucleoside triphosphate hydrolases"/>
    <property type="match status" value="1"/>
</dbReference>
<comment type="pathway">
    <text evidence="6 14">Cofactor biosynthesis; adenosylcobalamin biosynthesis; adenosylcobalamin from cob(II)yrinate a,c-diamide: step 5/7.</text>
</comment>
<evidence type="ECO:0000256" key="10">
    <source>
        <dbReference type="ARBA" id="ARBA00022741"/>
    </source>
</evidence>
<dbReference type="PIRSF" id="PIRSF006135">
    <property type="entry name" value="CobU"/>
    <property type="match status" value="1"/>
</dbReference>
<accession>A0A212QNR1</accession>
<dbReference type="InterPro" id="IPR027417">
    <property type="entry name" value="P-loop_NTPase"/>
</dbReference>
<evidence type="ECO:0000256" key="13">
    <source>
        <dbReference type="ARBA" id="ARBA00023134"/>
    </source>
</evidence>
<dbReference type="PANTHER" id="PTHR34848:SF1">
    <property type="entry name" value="BIFUNCTIONAL ADENOSYLCOBALAMIN BIOSYNTHESIS PROTEIN COBU"/>
    <property type="match status" value="1"/>
</dbReference>
<keyword evidence="18" id="KW-1185">Reference proteome</keyword>
<dbReference type="CDD" id="cd00544">
    <property type="entry name" value="CobU"/>
    <property type="match status" value="1"/>
</dbReference>
<keyword evidence="11 14" id="KW-0418">Kinase</keyword>
<feature type="active site" description="GMP-histidine intermediate" evidence="15">
    <location>
        <position position="50"/>
    </location>
</feature>
<evidence type="ECO:0000256" key="8">
    <source>
        <dbReference type="ARBA" id="ARBA00022573"/>
    </source>
</evidence>
<keyword evidence="10 14" id="KW-0547">Nucleotide-binding</keyword>
<dbReference type="NCBIfam" id="NF004469">
    <property type="entry name" value="PRK05800.1"/>
    <property type="match status" value="1"/>
</dbReference>
<evidence type="ECO:0000256" key="3">
    <source>
        <dbReference type="ARBA" id="ARBA00001522"/>
    </source>
</evidence>
<dbReference type="UniPathway" id="UPA00148">
    <property type="reaction ID" value="UER00236"/>
</dbReference>
<comment type="similarity">
    <text evidence="7 14">Belongs to the CobU/CobP family.</text>
</comment>
<dbReference type="InterPro" id="IPR003203">
    <property type="entry name" value="CobU/CobP"/>
</dbReference>
<evidence type="ECO:0000256" key="16">
    <source>
        <dbReference type="PIRSR" id="PIRSR006135-2"/>
    </source>
</evidence>
<dbReference type="EMBL" id="FYEH01000002">
    <property type="protein sequence ID" value="SNB60866.1"/>
    <property type="molecule type" value="Genomic_DNA"/>
</dbReference>
<sequence>MTRLGLVLGGARSGKSRFAEEQVLASGLQPIYIATAEAWDEQMRERIAHHKANRQGKGWQTLEEPTALDSVISSVARADRFLLVDCLTLWLTNLMMADRDIDIAVEKLLDVVVAQPGKLLFVSNEVGLGGVATTPLGRSFADHAGRLHQRLAEVADEVVLMVAGLSLWLKRSPES</sequence>
<dbReference type="EC" id="2.7.1.156" evidence="14"/>
<comment type="catalytic activity">
    <reaction evidence="1 14">
        <text>adenosylcob(III)inamide + ATP = adenosylcob(III)inamide phosphate + ADP + H(+)</text>
        <dbReference type="Rhea" id="RHEA:15769"/>
        <dbReference type="ChEBI" id="CHEBI:2480"/>
        <dbReference type="ChEBI" id="CHEBI:15378"/>
        <dbReference type="ChEBI" id="CHEBI:30616"/>
        <dbReference type="ChEBI" id="CHEBI:58502"/>
        <dbReference type="ChEBI" id="CHEBI:456216"/>
        <dbReference type="EC" id="2.7.1.156"/>
    </reaction>
</comment>
<dbReference type="PANTHER" id="PTHR34848">
    <property type="match status" value="1"/>
</dbReference>
<evidence type="ECO:0000313" key="17">
    <source>
        <dbReference type="EMBL" id="SNB60866.1"/>
    </source>
</evidence>
<evidence type="ECO:0000256" key="15">
    <source>
        <dbReference type="PIRSR" id="PIRSR006135-1"/>
    </source>
</evidence>
<evidence type="ECO:0000256" key="2">
    <source>
        <dbReference type="ARBA" id="ARBA00000711"/>
    </source>
</evidence>
<dbReference type="GO" id="GO:0008820">
    <property type="term" value="F:cobinamide phosphate guanylyltransferase activity"/>
    <property type="evidence" value="ECO:0007669"/>
    <property type="project" value="UniProtKB-UniRule"/>
</dbReference>
<comment type="catalytic activity">
    <reaction evidence="2 14">
        <text>adenosylcob(III)inamide phosphate + GTP + H(+) = adenosylcob(III)inamide-GDP + diphosphate</text>
        <dbReference type="Rhea" id="RHEA:22712"/>
        <dbReference type="ChEBI" id="CHEBI:15378"/>
        <dbReference type="ChEBI" id="CHEBI:33019"/>
        <dbReference type="ChEBI" id="CHEBI:37565"/>
        <dbReference type="ChEBI" id="CHEBI:58502"/>
        <dbReference type="ChEBI" id="CHEBI:60487"/>
        <dbReference type="EC" id="2.7.7.62"/>
    </reaction>
</comment>
<feature type="binding site" evidence="16">
    <location>
        <begin position="51"/>
        <end position="54"/>
    </location>
    <ligand>
        <name>GTP</name>
        <dbReference type="ChEBI" id="CHEBI:37565"/>
    </ligand>
</feature>
<keyword evidence="12 14" id="KW-0067">ATP-binding</keyword>
<dbReference type="AlphaFoldDB" id="A0A212QNR1"/>
<dbReference type="Proteomes" id="UP000197065">
    <property type="component" value="Unassembled WGS sequence"/>
</dbReference>
<dbReference type="Pfam" id="PF02283">
    <property type="entry name" value="CobU"/>
    <property type="match status" value="1"/>
</dbReference>
<evidence type="ECO:0000256" key="12">
    <source>
        <dbReference type="ARBA" id="ARBA00022840"/>
    </source>
</evidence>
<dbReference type="GO" id="GO:0005525">
    <property type="term" value="F:GTP binding"/>
    <property type="evidence" value="ECO:0007669"/>
    <property type="project" value="UniProtKB-UniRule"/>
</dbReference>
<name>A0A212QNR1_9PROT</name>
<dbReference type="EC" id="2.7.7.62" evidence="14"/>
<dbReference type="GO" id="GO:0009236">
    <property type="term" value="P:cobalamin biosynthetic process"/>
    <property type="evidence" value="ECO:0007669"/>
    <property type="project" value="UniProtKB-UniRule"/>
</dbReference>
<evidence type="ECO:0000256" key="9">
    <source>
        <dbReference type="ARBA" id="ARBA00022679"/>
    </source>
</evidence>
<evidence type="ECO:0000256" key="7">
    <source>
        <dbReference type="ARBA" id="ARBA00007490"/>
    </source>
</evidence>
<dbReference type="RefSeq" id="WP_088559961.1">
    <property type="nucleotide sequence ID" value="NZ_FYEH01000002.1"/>
</dbReference>
<dbReference type="OrthoDB" id="9788370at2"/>
<proteinExistence type="inferred from homology"/>
<keyword evidence="17" id="KW-0548">Nucleotidyltransferase</keyword>